<dbReference type="OrthoDB" id="6413631at2759"/>
<organism evidence="3 4">
    <name type="scientific">Hymenochirus boettgeri</name>
    <name type="common">Congo dwarf clawed frog</name>
    <dbReference type="NCBI Taxonomy" id="247094"/>
    <lineage>
        <taxon>Eukaryota</taxon>
        <taxon>Metazoa</taxon>
        <taxon>Chordata</taxon>
        <taxon>Craniata</taxon>
        <taxon>Vertebrata</taxon>
        <taxon>Euteleostomi</taxon>
        <taxon>Amphibia</taxon>
        <taxon>Batrachia</taxon>
        <taxon>Anura</taxon>
        <taxon>Pipoidea</taxon>
        <taxon>Pipidae</taxon>
        <taxon>Pipinae</taxon>
        <taxon>Hymenochirus</taxon>
    </lineage>
</organism>
<protein>
    <recommendedName>
        <fullName evidence="5">Vimentin-type intermediate filament-associated coiled-coil protein</fullName>
    </recommendedName>
</protein>
<feature type="chain" id="PRO_5035863375" description="Vimentin-type intermediate filament-associated coiled-coil protein" evidence="2">
    <location>
        <begin position="18"/>
        <end position="177"/>
    </location>
</feature>
<sequence length="177" mass="20308">MYRWGICGTLLVRTTIARMSVLTPVQIKEANAHLAALHRRVSELEGTVREQAESLIRKDEQYQASIRDIADTKDREISELQNRLLQSEEATQRLINSIKEKDRELDRLKHHSHLLAQMCRNRPHLDTLVSLMIEADGMNYIPSSEKHNGLSKVSDYPQIEDDLEDSDIDKSLFGTTV</sequence>
<evidence type="ECO:0000313" key="4">
    <source>
        <dbReference type="Proteomes" id="UP000812440"/>
    </source>
</evidence>
<evidence type="ECO:0000256" key="1">
    <source>
        <dbReference type="SAM" id="Coils"/>
    </source>
</evidence>
<gene>
    <name evidence="3" type="ORF">GDO86_001150</name>
</gene>
<dbReference type="AlphaFoldDB" id="A0A8T2KDP9"/>
<accession>A0A8T2KDP9</accession>
<evidence type="ECO:0008006" key="5">
    <source>
        <dbReference type="Google" id="ProtNLM"/>
    </source>
</evidence>
<reference evidence="3" key="1">
    <citation type="thesis" date="2020" institute="ProQuest LLC" country="789 East Eisenhower Parkway, Ann Arbor, MI, USA">
        <title>Comparative Genomics and Chromosome Evolution.</title>
        <authorList>
            <person name="Mudd A.B."/>
        </authorList>
    </citation>
    <scope>NUCLEOTIDE SEQUENCE</scope>
    <source>
        <strain evidence="3">Female2</strain>
        <tissue evidence="3">Blood</tissue>
    </source>
</reference>
<dbReference type="Proteomes" id="UP000812440">
    <property type="component" value="Chromosome 1"/>
</dbReference>
<keyword evidence="1" id="KW-0175">Coiled coil</keyword>
<dbReference type="EMBL" id="JAACNH010000001">
    <property type="protein sequence ID" value="KAG8454818.1"/>
    <property type="molecule type" value="Genomic_DNA"/>
</dbReference>
<feature type="signal peptide" evidence="2">
    <location>
        <begin position="1"/>
        <end position="17"/>
    </location>
</feature>
<proteinExistence type="predicted"/>
<evidence type="ECO:0000313" key="3">
    <source>
        <dbReference type="EMBL" id="KAG8454818.1"/>
    </source>
</evidence>
<keyword evidence="4" id="KW-1185">Reference proteome</keyword>
<keyword evidence="2" id="KW-0732">Signal</keyword>
<comment type="caution">
    <text evidence="3">The sequence shown here is derived from an EMBL/GenBank/DDBJ whole genome shotgun (WGS) entry which is preliminary data.</text>
</comment>
<feature type="coiled-coil region" evidence="1">
    <location>
        <begin position="27"/>
        <end position="97"/>
    </location>
</feature>
<name>A0A8T2KDP9_9PIPI</name>
<evidence type="ECO:0000256" key="2">
    <source>
        <dbReference type="SAM" id="SignalP"/>
    </source>
</evidence>